<dbReference type="RefSeq" id="WP_009053264.1">
    <property type="nucleotide sequence ID" value="NZ_AJYA01000002.1"/>
</dbReference>
<dbReference type="InterPro" id="IPR025635">
    <property type="entry name" value="DUF4293"/>
</dbReference>
<dbReference type="AlphaFoldDB" id="I5CA63"/>
<protein>
    <recommendedName>
        <fullName evidence="4">DUF4293 domain-containing protein</fullName>
    </recommendedName>
</protein>
<comment type="caution">
    <text evidence="2">The sequence shown here is derived from an EMBL/GenBank/DDBJ whole genome shotgun (WGS) entry which is preliminary data.</text>
</comment>
<feature type="transmembrane region" description="Helical" evidence="1">
    <location>
        <begin position="12"/>
        <end position="32"/>
    </location>
</feature>
<sequence length="165" mass="18643">MLKFKCNDSKNPIRLSLSFGRGMVLVAFSPIWEQVNPAQTQRMMLTAWSLKTIAIDSQEVLAEKSVFYIGGLALTSALLALFSLLQYKDRGRQLMLNMVNALLMMGTVISMVWQVHQANAIINPGVNGAFVLGFWAVFFALVMNMLANRFIRKDEKLVRSIDRIR</sequence>
<keyword evidence="1" id="KW-1133">Transmembrane helix</keyword>
<proteinExistence type="predicted"/>
<dbReference type="STRING" id="1189621.A3SI_01516"/>
<reference evidence="2 3" key="1">
    <citation type="submission" date="2012-05" db="EMBL/GenBank/DDBJ databases">
        <title>Genome sequence of Nitritalea halalkaliphila LW7.</title>
        <authorList>
            <person name="Jangir P.K."/>
            <person name="Singh A."/>
            <person name="Shivaji S."/>
            <person name="Sharma R."/>
        </authorList>
    </citation>
    <scope>NUCLEOTIDE SEQUENCE [LARGE SCALE GENOMIC DNA]</scope>
    <source>
        <strain evidence="2 3">LW7</strain>
    </source>
</reference>
<evidence type="ECO:0008006" key="4">
    <source>
        <dbReference type="Google" id="ProtNLM"/>
    </source>
</evidence>
<keyword evidence="3" id="KW-1185">Reference proteome</keyword>
<evidence type="ECO:0000313" key="3">
    <source>
        <dbReference type="Proteomes" id="UP000005551"/>
    </source>
</evidence>
<feature type="transmembrane region" description="Helical" evidence="1">
    <location>
        <begin position="125"/>
        <end position="147"/>
    </location>
</feature>
<feature type="transmembrane region" description="Helical" evidence="1">
    <location>
        <begin position="66"/>
        <end position="87"/>
    </location>
</feature>
<evidence type="ECO:0000313" key="2">
    <source>
        <dbReference type="EMBL" id="EIM78715.1"/>
    </source>
</evidence>
<gene>
    <name evidence="2" type="ORF">A3SI_01516</name>
</gene>
<feature type="transmembrane region" description="Helical" evidence="1">
    <location>
        <begin position="94"/>
        <end position="113"/>
    </location>
</feature>
<dbReference type="Proteomes" id="UP000005551">
    <property type="component" value="Unassembled WGS sequence"/>
</dbReference>
<dbReference type="Pfam" id="PF14126">
    <property type="entry name" value="DUF4293"/>
    <property type="match status" value="1"/>
</dbReference>
<accession>I5CA63</accession>
<evidence type="ECO:0000256" key="1">
    <source>
        <dbReference type="SAM" id="Phobius"/>
    </source>
</evidence>
<keyword evidence="1" id="KW-0472">Membrane</keyword>
<keyword evidence="1" id="KW-0812">Transmembrane</keyword>
<organism evidence="2 3">
    <name type="scientific">Nitritalea halalkaliphila LW7</name>
    <dbReference type="NCBI Taxonomy" id="1189621"/>
    <lineage>
        <taxon>Bacteria</taxon>
        <taxon>Pseudomonadati</taxon>
        <taxon>Bacteroidota</taxon>
        <taxon>Cytophagia</taxon>
        <taxon>Cytophagales</taxon>
        <taxon>Cyclobacteriaceae</taxon>
        <taxon>Nitritalea</taxon>
    </lineage>
</organism>
<name>I5CA63_9BACT</name>
<dbReference type="PATRIC" id="fig|1189621.3.peg.319"/>
<dbReference type="EMBL" id="AJYA01000002">
    <property type="protein sequence ID" value="EIM78715.1"/>
    <property type="molecule type" value="Genomic_DNA"/>
</dbReference>